<dbReference type="EMBL" id="CCKQ01005225">
    <property type="protein sequence ID" value="CDW76385.1"/>
    <property type="molecule type" value="Genomic_DNA"/>
</dbReference>
<name>A0A078A2R2_STYLE</name>
<keyword evidence="1" id="KW-1133">Transmembrane helix</keyword>
<accession>A0A078A2R2</accession>
<keyword evidence="1" id="KW-0812">Transmembrane</keyword>
<feature type="transmembrane region" description="Helical" evidence="1">
    <location>
        <begin position="208"/>
        <end position="229"/>
    </location>
</feature>
<proteinExistence type="predicted"/>
<evidence type="ECO:0000256" key="1">
    <source>
        <dbReference type="SAM" id="Phobius"/>
    </source>
</evidence>
<dbReference type="AlphaFoldDB" id="A0A078A2R2"/>
<organism evidence="2 3">
    <name type="scientific">Stylonychia lemnae</name>
    <name type="common">Ciliate</name>
    <dbReference type="NCBI Taxonomy" id="5949"/>
    <lineage>
        <taxon>Eukaryota</taxon>
        <taxon>Sar</taxon>
        <taxon>Alveolata</taxon>
        <taxon>Ciliophora</taxon>
        <taxon>Intramacronucleata</taxon>
        <taxon>Spirotrichea</taxon>
        <taxon>Stichotrichia</taxon>
        <taxon>Sporadotrichida</taxon>
        <taxon>Oxytrichidae</taxon>
        <taxon>Stylonychinae</taxon>
        <taxon>Stylonychia</taxon>
    </lineage>
</organism>
<reference evidence="2 3" key="1">
    <citation type="submission" date="2014-06" db="EMBL/GenBank/DDBJ databases">
        <authorList>
            <person name="Swart Estienne"/>
        </authorList>
    </citation>
    <scope>NUCLEOTIDE SEQUENCE [LARGE SCALE GENOMIC DNA]</scope>
    <source>
        <strain evidence="2 3">130c</strain>
    </source>
</reference>
<keyword evidence="1" id="KW-0472">Membrane</keyword>
<keyword evidence="3" id="KW-1185">Reference proteome</keyword>
<dbReference type="Proteomes" id="UP000039865">
    <property type="component" value="Unassembled WGS sequence"/>
</dbReference>
<gene>
    <name evidence="2" type="primary">Contig18524.g19679</name>
    <name evidence="2" type="ORF">STYLEM_5385</name>
</gene>
<protein>
    <submittedName>
        <fullName evidence="2">Uncharacterized protein</fullName>
    </submittedName>
</protein>
<sequence>MSHLYEWYEAENNYICFAKTESEFYSNCYNKISFNLRDSVKFIWITKNQFEDGKGSCNKLSYADQTFKSLKMLVLNQGKPYTDICYDSSLPDIPFGYAIGGDIPQSQNLSLYQIDASIQQFIAGVDCRIDGQKYTTLTSKKSVVKKKGVYVTLPTKKLLVLSILSIMQFLALMNGIVFFLTDILFFHIGFSWQMKCLRNRLHMTFIDLFNGIVLIVFYSLEFVLNFLLHNESIRPNEPQKVCIVSSMNVIKSNIVFLLLPIVWYIRLHQINPQKYFIHQRNQKRYKNNNALQLAEFDDIKTCSTRATTVPTSEPADPPEIIN</sequence>
<dbReference type="InParanoid" id="A0A078A2R2"/>
<feature type="transmembrane region" description="Helical" evidence="1">
    <location>
        <begin position="158"/>
        <end position="188"/>
    </location>
</feature>
<evidence type="ECO:0000313" key="3">
    <source>
        <dbReference type="Proteomes" id="UP000039865"/>
    </source>
</evidence>
<feature type="transmembrane region" description="Helical" evidence="1">
    <location>
        <begin position="241"/>
        <end position="265"/>
    </location>
</feature>
<evidence type="ECO:0000313" key="2">
    <source>
        <dbReference type="EMBL" id="CDW76385.1"/>
    </source>
</evidence>